<dbReference type="Pfam" id="PF03150">
    <property type="entry name" value="CCP_MauG"/>
    <property type="match status" value="1"/>
</dbReference>
<evidence type="ECO:0000313" key="11">
    <source>
        <dbReference type="Proteomes" id="UP000603602"/>
    </source>
</evidence>
<keyword evidence="6 7" id="KW-0408">Iron</keyword>
<dbReference type="InterPro" id="IPR036909">
    <property type="entry name" value="Cyt_c-like_dom_sf"/>
</dbReference>
<dbReference type="InterPro" id="IPR009056">
    <property type="entry name" value="Cyt_c-like_dom"/>
</dbReference>
<comment type="caution">
    <text evidence="10">The sequence shown here is derived from an EMBL/GenBank/DDBJ whole genome shotgun (WGS) entry which is preliminary data.</text>
</comment>
<evidence type="ECO:0000256" key="1">
    <source>
        <dbReference type="ARBA" id="ARBA00004196"/>
    </source>
</evidence>
<comment type="subcellular location">
    <subcellularLocation>
        <location evidence="1">Cell envelope</location>
    </subcellularLocation>
</comment>
<accession>A0ABR9BF29</accession>
<evidence type="ECO:0000256" key="4">
    <source>
        <dbReference type="ARBA" id="ARBA00022729"/>
    </source>
</evidence>
<organism evidence="10 11">
    <name type="scientific">Thauera sedimentorum</name>
    <dbReference type="NCBI Taxonomy" id="2767595"/>
    <lineage>
        <taxon>Bacteria</taxon>
        <taxon>Pseudomonadati</taxon>
        <taxon>Pseudomonadota</taxon>
        <taxon>Betaproteobacteria</taxon>
        <taxon>Rhodocyclales</taxon>
        <taxon>Zoogloeaceae</taxon>
        <taxon>Thauera</taxon>
    </lineage>
</organism>
<dbReference type="InterPro" id="IPR051395">
    <property type="entry name" value="Cytochrome_c_Peroxidase/MauG"/>
</dbReference>
<sequence length="384" mass="41681">MNPPSFPARPTRARRPALLALAALSAALCAHAVAPAPPCATAGGWDAACLRAAYHREIADWPRPEGVDRPDWREMAPVPTLPRPDQPAALVALGERLFNDPRLSRSDMLACISCHRPTHGFADTQAVSSGHEGRLGTRNTPTVLGAGHASSLFWDGRAPTLEAQATGPIAHPDEMAMPLDELPAKLAALDDYPAAFARAFGDEPATADQPAVSLARVAAALAAYQRTLLPPETRFDRFLAGQRDALDDRELLGLHLFRTKARCMSCHDGALLSDGRFHNLGLTWYGRKYEDLGRYAVTGEPADVGRFRTPTLRQVAHTGPWMHNGRFPALRGVLNMYNAGMPRPKPANDEQARDPLFPQTSELLQPLQLDQAELDALEAFLGVL</sequence>
<dbReference type="SUPFAM" id="SSF46626">
    <property type="entry name" value="Cytochrome c"/>
    <property type="match status" value="2"/>
</dbReference>
<keyword evidence="2 7" id="KW-0349">Heme</keyword>
<reference evidence="11" key="1">
    <citation type="submission" date="2023-07" db="EMBL/GenBank/DDBJ databases">
        <title>Thauera sp. CAU 1555 isolated from sand of Yaerae Beach.</title>
        <authorList>
            <person name="Kim W."/>
        </authorList>
    </citation>
    <scope>NUCLEOTIDE SEQUENCE [LARGE SCALE GENOMIC DNA]</scope>
    <source>
        <strain evidence="11">CAU 1555</strain>
    </source>
</reference>
<keyword evidence="4 8" id="KW-0732">Signal</keyword>
<dbReference type="Proteomes" id="UP000603602">
    <property type="component" value="Unassembled WGS sequence"/>
</dbReference>
<feature type="signal peptide" evidence="8">
    <location>
        <begin position="1"/>
        <end position="32"/>
    </location>
</feature>
<gene>
    <name evidence="10" type="ORF">IFO67_14165</name>
</gene>
<keyword evidence="11" id="KW-1185">Reference proteome</keyword>
<proteinExistence type="predicted"/>
<dbReference type="EMBL" id="JACYTO010000002">
    <property type="protein sequence ID" value="MBD8504037.1"/>
    <property type="molecule type" value="Genomic_DNA"/>
</dbReference>
<dbReference type="RefSeq" id="WP_187718818.1">
    <property type="nucleotide sequence ID" value="NZ_JACTAH010000002.1"/>
</dbReference>
<feature type="domain" description="Cytochrome c" evidence="9">
    <location>
        <begin position="89"/>
        <end position="197"/>
    </location>
</feature>
<keyword evidence="10" id="KW-0575">Peroxidase</keyword>
<evidence type="ECO:0000256" key="8">
    <source>
        <dbReference type="SAM" id="SignalP"/>
    </source>
</evidence>
<evidence type="ECO:0000256" key="2">
    <source>
        <dbReference type="ARBA" id="ARBA00022617"/>
    </source>
</evidence>
<evidence type="ECO:0000256" key="3">
    <source>
        <dbReference type="ARBA" id="ARBA00022723"/>
    </source>
</evidence>
<dbReference type="PROSITE" id="PS51007">
    <property type="entry name" value="CYTC"/>
    <property type="match status" value="1"/>
</dbReference>
<dbReference type="Gene3D" id="1.10.760.10">
    <property type="entry name" value="Cytochrome c-like domain"/>
    <property type="match status" value="2"/>
</dbReference>
<dbReference type="PANTHER" id="PTHR30600:SF10">
    <property type="entry name" value="BLL6722 PROTEIN"/>
    <property type="match status" value="1"/>
</dbReference>
<evidence type="ECO:0000256" key="7">
    <source>
        <dbReference type="PROSITE-ProRule" id="PRU00433"/>
    </source>
</evidence>
<dbReference type="PANTHER" id="PTHR30600">
    <property type="entry name" value="CYTOCHROME C PEROXIDASE-RELATED"/>
    <property type="match status" value="1"/>
</dbReference>
<evidence type="ECO:0000256" key="5">
    <source>
        <dbReference type="ARBA" id="ARBA00023002"/>
    </source>
</evidence>
<protein>
    <submittedName>
        <fullName evidence="10">Cytochrome-c peroxidase</fullName>
    </submittedName>
</protein>
<name>A0ABR9BF29_9RHOO</name>
<evidence type="ECO:0000256" key="6">
    <source>
        <dbReference type="ARBA" id="ARBA00023004"/>
    </source>
</evidence>
<dbReference type="InterPro" id="IPR004852">
    <property type="entry name" value="Di-haem_cyt_c_peroxidsae"/>
</dbReference>
<feature type="chain" id="PRO_5045321819" evidence="8">
    <location>
        <begin position="33"/>
        <end position="384"/>
    </location>
</feature>
<keyword evidence="5" id="KW-0560">Oxidoreductase</keyword>
<evidence type="ECO:0000259" key="9">
    <source>
        <dbReference type="PROSITE" id="PS51007"/>
    </source>
</evidence>
<dbReference type="GO" id="GO:0004601">
    <property type="term" value="F:peroxidase activity"/>
    <property type="evidence" value="ECO:0007669"/>
    <property type="project" value="UniProtKB-KW"/>
</dbReference>
<evidence type="ECO:0000313" key="10">
    <source>
        <dbReference type="EMBL" id="MBD8504037.1"/>
    </source>
</evidence>
<keyword evidence="3 7" id="KW-0479">Metal-binding</keyword>